<evidence type="ECO:0000256" key="6">
    <source>
        <dbReference type="ARBA" id="ARBA00022989"/>
    </source>
</evidence>
<proteinExistence type="inferred from homology"/>
<comment type="cofactor">
    <cofactor evidence="9">
        <name>Mg(2+)</name>
        <dbReference type="ChEBI" id="CHEBI:18420"/>
    </cofactor>
</comment>
<keyword evidence="9" id="KW-0375">Hydrogen ion transport</keyword>
<evidence type="ECO:0000256" key="8">
    <source>
        <dbReference type="ARBA" id="ARBA00023136"/>
    </source>
</evidence>
<dbReference type="Pfam" id="PF03030">
    <property type="entry name" value="H_PPase"/>
    <property type="match status" value="1"/>
</dbReference>
<dbReference type="GO" id="GO:0004427">
    <property type="term" value="F:inorganic diphosphate phosphatase activity"/>
    <property type="evidence" value="ECO:0007669"/>
    <property type="project" value="UniProtKB-EC"/>
</dbReference>
<accession>A0ABX9Q661</accession>
<feature type="transmembrane region" description="Helical" evidence="9">
    <location>
        <begin position="316"/>
        <end position="337"/>
    </location>
</feature>
<dbReference type="PIRSF" id="PIRSF001265">
    <property type="entry name" value="H+-PPase"/>
    <property type="match status" value="1"/>
</dbReference>
<feature type="transmembrane region" description="Helical" evidence="9">
    <location>
        <begin position="136"/>
        <end position="161"/>
    </location>
</feature>
<keyword evidence="8 9" id="KW-0472">Membrane</keyword>
<feature type="transmembrane region" description="Helical" evidence="9">
    <location>
        <begin position="607"/>
        <end position="626"/>
    </location>
</feature>
<dbReference type="Proteomes" id="UP000278907">
    <property type="component" value="Unassembled WGS sequence"/>
</dbReference>
<dbReference type="InterPro" id="IPR004131">
    <property type="entry name" value="PPase-energised_H-pump"/>
</dbReference>
<comment type="subcellular location">
    <subcellularLocation>
        <location evidence="9">Cell membrane</location>
        <topology evidence="9">Multi-pass membrane protein</topology>
    </subcellularLocation>
    <subcellularLocation>
        <location evidence="1">Endomembrane system</location>
        <topology evidence="1">Multi-pass membrane protein</topology>
    </subcellularLocation>
</comment>
<evidence type="ECO:0000313" key="12">
    <source>
        <dbReference type="Proteomes" id="UP000278907"/>
    </source>
</evidence>
<feature type="transmembrane region" description="Helical" evidence="9">
    <location>
        <begin position="437"/>
        <end position="464"/>
    </location>
</feature>
<evidence type="ECO:0000256" key="4">
    <source>
        <dbReference type="ARBA" id="ARBA00022842"/>
    </source>
</evidence>
<comment type="subunit">
    <text evidence="9">Homodimer.</text>
</comment>
<organism evidence="11 12">
    <name type="scientific">Corallococcus praedator</name>
    <dbReference type="NCBI Taxonomy" id="2316724"/>
    <lineage>
        <taxon>Bacteria</taxon>
        <taxon>Pseudomonadati</taxon>
        <taxon>Myxococcota</taxon>
        <taxon>Myxococcia</taxon>
        <taxon>Myxococcales</taxon>
        <taxon>Cystobacterineae</taxon>
        <taxon>Myxococcaceae</taxon>
        <taxon>Corallococcus</taxon>
    </lineage>
</organism>
<evidence type="ECO:0000256" key="9">
    <source>
        <dbReference type="HAMAP-Rule" id="MF_01129"/>
    </source>
</evidence>
<feature type="transmembrane region" description="Helical" evidence="9">
    <location>
        <begin position="292"/>
        <end position="310"/>
    </location>
</feature>
<keyword evidence="5 9" id="KW-1278">Translocase</keyword>
<comment type="function">
    <text evidence="9">Proton pump that utilizes the energy of pyrophosphate hydrolysis as the driving force for proton movement across the membrane. Generates a proton motive force.</text>
</comment>
<evidence type="ECO:0000256" key="10">
    <source>
        <dbReference type="SAM" id="SignalP"/>
    </source>
</evidence>
<sequence>MTSTVPRMDTLLKSVTGTAPRVFGFLALLAATTASASEADLVLPDFRSVTFFAGLDGRQLLMSGIAVCLLGLVFGFLQYASLQKLPVHRAMLEISELIYETCKTYLMTQLKFIIVLWVLIGAVMVGYFGFLRHMEVGRVAIILFASLVGIAGSCGVAWFGIRVNTFANSRTAFASLRGKPYPTYAIPLQAGMSIGMVLISTELLLMLCILLFVPADFAGACFIGFAIGESLGASVLRIAGGIFTKIADIGSDLMKIVFKIKEDDARNPGVIADCTGDNAGDSVGPSADGFETYGVTGVALITFILLAVGAEYRVQLLVWIFMMRIVMVVASLVSYWINNAIQGARYMNADHMNFETPLTALVWLTSIVSVVLTFAVSYLLIPDIGGDDSLWLKLSAIITCGTLAGAIIPEAIKAFTSTESRHVREVVTASREGGASLNVISGLVAGNFSAYWMGLIIAGLMGLAYGFSTLGVGTLMIAPAVFAFGLVAFGFLGMGPVTIAVDSYGPVTDNAQSVYELSLIENVPNVKQAVHEEFGFTPDFDKGKQYLEENDGAGNTFKATAKPVLIGTAVVGATTMIFSIIVLLVGITTNSAGAQVLNAANTQNLSLLHAPFLLGLITGGAIIFWFSGASMQAVSTGAYRAVEFIKANIKLEGVEKASVADSKKVVEICTQYAQKGMINIFLGVFFSTLAFACLEAYFFVGYLISIAIFGLYQAVFMANAGGAWDNAKKLVETELKAKGTPLHDACVVGDTVGDPFKDTSSVALNPVIKFTTLFGLLAVELSVELEAAGQGTLLRIFAAVCFILSMLFVYRSFYGMRIESAGTSELKSPAQVKTA</sequence>
<feature type="chain" id="PRO_5046956744" description="K(+)-insensitive pyrophosphate-energized proton pump" evidence="10">
    <location>
        <begin position="37"/>
        <end position="835"/>
    </location>
</feature>
<feature type="signal peptide" evidence="10">
    <location>
        <begin position="1"/>
        <end position="36"/>
    </location>
</feature>
<evidence type="ECO:0000256" key="3">
    <source>
        <dbReference type="ARBA" id="ARBA00022692"/>
    </source>
</evidence>
<feature type="transmembrane region" description="Helical" evidence="9">
    <location>
        <begin position="792"/>
        <end position="810"/>
    </location>
</feature>
<keyword evidence="2 9" id="KW-0813">Transport</keyword>
<comment type="similarity">
    <text evidence="9">Belongs to the H(+)-translocating pyrophosphatase (TC 3.A.10) family. K(+)-insensitive subfamily.</text>
</comment>
<dbReference type="EC" id="7.1.3.1" evidence="9"/>
<feature type="transmembrane region" description="Helical" evidence="9">
    <location>
        <begin position="358"/>
        <end position="381"/>
    </location>
</feature>
<feature type="transmembrane region" description="Helical" evidence="9">
    <location>
        <begin position="112"/>
        <end position="130"/>
    </location>
</feature>
<feature type="site" description="Determinant of potassium independence" evidence="9">
    <location>
        <position position="558"/>
    </location>
</feature>
<evidence type="ECO:0000256" key="7">
    <source>
        <dbReference type="ARBA" id="ARBA00023065"/>
    </source>
</evidence>
<protein>
    <recommendedName>
        <fullName evidence="9">K(+)-insensitive pyrophosphate-energized proton pump</fullName>
        <ecNumber evidence="9">7.1.3.1</ecNumber>
    </recommendedName>
    <alternativeName>
        <fullName evidence="9">Membrane-bound proton-translocating pyrophosphatase</fullName>
    </alternativeName>
    <alternativeName>
        <fullName evidence="9">Pyrophosphate-energized inorganic pyrophosphatase</fullName>
        <shortName evidence="9">H(+)-PPase</shortName>
    </alternativeName>
</protein>
<dbReference type="NCBIfam" id="NF001950">
    <property type="entry name" value="PRK00733.1-1"/>
    <property type="match status" value="1"/>
</dbReference>
<feature type="transmembrane region" description="Helical" evidence="9">
    <location>
        <begin position="470"/>
        <end position="492"/>
    </location>
</feature>
<keyword evidence="11" id="KW-0378">Hydrolase</keyword>
<feature type="transmembrane region" description="Helical" evidence="9">
    <location>
        <begin position="393"/>
        <end position="416"/>
    </location>
</feature>
<evidence type="ECO:0000256" key="1">
    <source>
        <dbReference type="ARBA" id="ARBA00004127"/>
    </source>
</evidence>
<evidence type="ECO:0000256" key="5">
    <source>
        <dbReference type="ARBA" id="ARBA00022967"/>
    </source>
</evidence>
<dbReference type="EMBL" id="RAWI01000565">
    <property type="protein sequence ID" value="RKH91314.1"/>
    <property type="molecule type" value="Genomic_DNA"/>
</dbReference>
<comment type="caution">
    <text evidence="11">The sequence shown here is derived from an EMBL/GenBank/DDBJ whole genome shotgun (WGS) entry which is preliminary data.</text>
</comment>
<keyword evidence="12" id="KW-1185">Reference proteome</keyword>
<keyword evidence="3 9" id="KW-0812">Transmembrane</keyword>
<keyword evidence="6 9" id="KW-1133">Transmembrane helix</keyword>
<reference evidence="11 12" key="1">
    <citation type="submission" date="2018-09" db="EMBL/GenBank/DDBJ databases">
        <authorList>
            <person name="Livingstone P.G."/>
            <person name="Whitworth D.E."/>
        </authorList>
    </citation>
    <scope>NUCLEOTIDE SEQUENCE [LARGE SCALE GENOMIC DNA]</scope>
    <source>
        <strain evidence="11 12">CA031B</strain>
    </source>
</reference>
<keyword evidence="4 9" id="KW-0460">Magnesium</keyword>
<dbReference type="RefSeq" id="WP_120532328.1">
    <property type="nucleotide sequence ID" value="NZ_RAWI01000565.1"/>
</dbReference>
<evidence type="ECO:0000313" key="11">
    <source>
        <dbReference type="EMBL" id="RKH91314.1"/>
    </source>
</evidence>
<name>A0ABX9Q661_9BACT</name>
<keyword evidence="7 9" id="KW-0406">Ion transport</keyword>
<dbReference type="PANTHER" id="PTHR31998">
    <property type="entry name" value="K(+)-INSENSITIVE PYROPHOSPHATE-ENERGIZED PROTON PUMP"/>
    <property type="match status" value="1"/>
</dbReference>
<keyword evidence="9" id="KW-1003">Cell membrane</keyword>
<dbReference type="HAMAP" id="MF_01129">
    <property type="entry name" value="PPase_energized_pump"/>
    <property type="match status" value="1"/>
</dbReference>
<gene>
    <name evidence="9" type="primary">hppA</name>
    <name evidence="11" type="ORF">D7Y13_38830</name>
</gene>
<feature type="transmembrane region" description="Helical" evidence="9">
    <location>
        <begin position="680"/>
        <end position="712"/>
    </location>
</feature>
<keyword evidence="10" id="KW-0732">Signal</keyword>
<feature type="transmembrane region" description="Helical" evidence="9">
    <location>
        <begin position="564"/>
        <end position="587"/>
    </location>
</feature>
<comment type="caution">
    <text evidence="9">Lacks conserved residue(s) required for the propagation of feature annotation.</text>
</comment>
<feature type="transmembrane region" description="Helical" evidence="9">
    <location>
        <begin position="60"/>
        <end position="82"/>
    </location>
</feature>
<evidence type="ECO:0000256" key="2">
    <source>
        <dbReference type="ARBA" id="ARBA00022448"/>
    </source>
</evidence>
<comment type="catalytic activity">
    <reaction evidence="9">
        <text>diphosphate + H2O + H(+)(in) = 2 phosphate + 2 H(+)(out)</text>
        <dbReference type="Rhea" id="RHEA:13973"/>
        <dbReference type="ChEBI" id="CHEBI:15377"/>
        <dbReference type="ChEBI" id="CHEBI:15378"/>
        <dbReference type="ChEBI" id="CHEBI:33019"/>
        <dbReference type="ChEBI" id="CHEBI:43474"/>
        <dbReference type="EC" id="7.1.3.1"/>
    </reaction>
</comment>